<sequence length="45" mass="4997">DRQRHGQAPHVLRAPRGARRARLHRDGQVGPADLGPRLRGRPPGM</sequence>
<feature type="non-terminal residue" evidence="2">
    <location>
        <position position="1"/>
    </location>
</feature>
<reference evidence="2" key="1">
    <citation type="submission" date="2020-02" db="EMBL/GenBank/DDBJ databases">
        <authorList>
            <person name="Meier V. D."/>
        </authorList>
    </citation>
    <scope>NUCLEOTIDE SEQUENCE</scope>
    <source>
        <strain evidence="2">AVDCRST_MAG30</strain>
    </source>
</reference>
<proteinExistence type="predicted"/>
<evidence type="ECO:0000313" key="2">
    <source>
        <dbReference type="EMBL" id="CAA9473321.1"/>
    </source>
</evidence>
<feature type="region of interest" description="Disordered" evidence="1">
    <location>
        <begin position="1"/>
        <end position="45"/>
    </location>
</feature>
<feature type="non-terminal residue" evidence="2">
    <location>
        <position position="45"/>
    </location>
</feature>
<name>A0A6J4RN27_9ACTN</name>
<organism evidence="2">
    <name type="scientific">uncultured Solirubrobacteraceae bacterium</name>
    <dbReference type="NCBI Taxonomy" id="1162706"/>
    <lineage>
        <taxon>Bacteria</taxon>
        <taxon>Bacillati</taxon>
        <taxon>Actinomycetota</taxon>
        <taxon>Thermoleophilia</taxon>
        <taxon>Solirubrobacterales</taxon>
        <taxon>Solirubrobacteraceae</taxon>
        <taxon>environmental samples</taxon>
    </lineage>
</organism>
<evidence type="ECO:0000256" key="1">
    <source>
        <dbReference type="SAM" id="MobiDB-lite"/>
    </source>
</evidence>
<dbReference type="AlphaFoldDB" id="A0A6J4RN27"/>
<dbReference type="EMBL" id="CADCVS010000051">
    <property type="protein sequence ID" value="CAA9473321.1"/>
    <property type="molecule type" value="Genomic_DNA"/>
</dbReference>
<accession>A0A6J4RN27</accession>
<gene>
    <name evidence="2" type="ORF">AVDCRST_MAG30-266</name>
</gene>
<protein>
    <submittedName>
        <fullName evidence="2">Uncharacterized protein</fullName>
    </submittedName>
</protein>